<name>A0A2N0QT29_9GLOM</name>
<keyword evidence="1" id="KW-0863">Zinc-finger</keyword>
<organism evidence="3 4">
    <name type="scientific">Rhizophagus irregularis</name>
    <dbReference type="NCBI Taxonomy" id="588596"/>
    <lineage>
        <taxon>Eukaryota</taxon>
        <taxon>Fungi</taxon>
        <taxon>Fungi incertae sedis</taxon>
        <taxon>Mucoromycota</taxon>
        <taxon>Glomeromycotina</taxon>
        <taxon>Glomeromycetes</taxon>
        <taxon>Glomerales</taxon>
        <taxon>Glomeraceae</taxon>
        <taxon>Rhizophagus</taxon>
    </lineage>
</organism>
<comment type="caution">
    <text evidence="3">The sequence shown here is derived from an EMBL/GenBank/DDBJ whole genome shotgun (WGS) entry which is preliminary data.</text>
</comment>
<evidence type="ECO:0000313" key="4">
    <source>
        <dbReference type="Proteomes" id="UP000232688"/>
    </source>
</evidence>
<reference evidence="3 4" key="2">
    <citation type="submission" date="2017-10" db="EMBL/GenBank/DDBJ databases">
        <title>Genome analyses suggest a sexual origin of heterokaryosis in a supposedly ancient asexual fungus.</title>
        <authorList>
            <person name="Corradi N."/>
            <person name="Sedzielewska K."/>
            <person name="Noel J."/>
            <person name="Charron P."/>
            <person name="Farinelli L."/>
            <person name="Marton T."/>
            <person name="Kruger M."/>
            <person name="Pelin A."/>
            <person name="Brachmann A."/>
            <person name="Corradi N."/>
        </authorList>
    </citation>
    <scope>NUCLEOTIDE SEQUENCE [LARGE SCALE GENOMIC DNA]</scope>
    <source>
        <strain evidence="3 4">A1</strain>
    </source>
</reference>
<proteinExistence type="predicted"/>
<gene>
    <name evidence="3" type="ORF">RhiirA1_477725</name>
</gene>
<sequence>MNKENSKKVPNFNEKICTRYSCKKKKADFCRSRGINQQNEYSTCNKCYERRKNTRKEIDPISRKKLKLEDGLIVNTPVPHQTNIDSSQIPFTHLTNLELDNITQDQHNDNIDECNDEMDGLLYGLSEIQEIISKRFQDAENLNEPVKLTFEIELDSRLVECTFPEFQPDISDIKAIKENFHQLANILILPLEYGSGYYWEIRKIHLITNKKKFTGCAMIYLGCTQREDRQWKRPENLPVKRRSEAHAPINRYSCMGNIVLTIDPQQQHILVQGSHQQAHEHPQYRKVAFPEAAKQWIQNNIKYNLRNPELYKRLQYHELIDAQIHTKEQVYYWASVFSKDTYIFNSENQLLSAKEYLKEKLNFKTIYYLENDFIKALGFTTPLLNRIGITNLKEIIVDSTFKTNQECFELFVVNANCGGYGMPIAYLYLLTCNGTTDAYNDPKNQVNTRVQALREFFTSLRNEGLLPTFILIDKDAGEISAIEEAWSWTVNLQLCYWHLEHAIERHLKDKKSKSTGYSKNKAIEAHQQFDFIESTWIPTGCAGSLCPDDKIKEIINIVKRHAIMHPLIPGYLWINWYNRKDWKLFAHSTYSSAMPLARTTMITESYWRVLKYNYKYNYNRPRLDQLTQILVEQLVPDSDLKLTQYHTNRNFPAWWQNFKKDWNKAVNTNIEPGMDERYHNDAINWICSCPAYSQSRYLLCKHLVAKKNILPTFMETVRHHDYPLVSFGADKISSICQENDPWERYVPIIIEDYLIKESHPSSSNLQSIELAERNSAKDEIEVKLTHYEKIFNLALVLYQREKNNTHFVKSFDSLMKPVVKAIEECEKKLGAHTQQSTWSSKSGKLAFWLR</sequence>
<dbReference type="InterPro" id="IPR007527">
    <property type="entry name" value="Znf_SWIM"/>
</dbReference>
<dbReference type="GO" id="GO:0008270">
    <property type="term" value="F:zinc ion binding"/>
    <property type="evidence" value="ECO:0007669"/>
    <property type="project" value="UniProtKB-KW"/>
</dbReference>
<dbReference type="PROSITE" id="PS50966">
    <property type="entry name" value="ZF_SWIM"/>
    <property type="match status" value="1"/>
</dbReference>
<evidence type="ECO:0000256" key="1">
    <source>
        <dbReference type="PROSITE-ProRule" id="PRU00325"/>
    </source>
</evidence>
<dbReference type="VEuPathDB" id="FungiDB:FUN_003380"/>
<dbReference type="EMBL" id="LLXH01003438">
    <property type="protein sequence ID" value="PKC54228.1"/>
    <property type="molecule type" value="Genomic_DNA"/>
</dbReference>
<protein>
    <recommendedName>
        <fullName evidence="2">SWIM-type domain-containing protein</fullName>
    </recommendedName>
</protein>
<dbReference type="VEuPathDB" id="FungiDB:RhiirFUN_024319"/>
<accession>A0A2N0QT29</accession>
<dbReference type="VEuPathDB" id="FungiDB:RhiirFUN_021025"/>
<feature type="domain" description="SWIM-type" evidence="2">
    <location>
        <begin position="672"/>
        <end position="711"/>
    </location>
</feature>
<reference evidence="3 4" key="1">
    <citation type="submission" date="2017-10" db="EMBL/GenBank/DDBJ databases">
        <title>Extensive intraspecific genome diversity in a model arbuscular mycorrhizal fungus.</title>
        <authorList>
            <person name="Chen E.C.H."/>
            <person name="Morin E."/>
            <person name="Baudet D."/>
            <person name="Noel J."/>
            <person name="Ndikumana S."/>
            <person name="Charron P."/>
            <person name="St-Onge C."/>
            <person name="Giorgi J."/>
            <person name="Grigoriev I.V."/>
            <person name="Roux C."/>
            <person name="Martin F.M."/>
            <person name="Corradi N."/>
        </authorList>
    </citation>
    <scope>NUCLEOTIDE SEQUENCE [LARGE SCALE GENOMIC DNA]</scope>
    <source>
        <strain evidence="3 4">A1</strain>
    </source>
</reference>
<dbReference type="Proteomes" id="UP000232688">
    <property type="component" value="Unassembled WGS sequence"/>
</dbReference>
<keyword evidence="1" id="KW-0479">Metal-binding</keyword>
<dbReference type="VEuPathDB" id="FungiDB:RhiirA1_477725"/>
<evidence type="ECO:0000313" key="3">
    <source>
        <dbReference type="EMBL" id="PKC54228.1"/>
    </source>
</evidence>
<dbReference type="AlphaFoldDB" id="A0A2N0QT29"/>
<evidence type="ECO:0000259" key="2">
    <source>
        <dbReference type="PROSITE" id="PS50966"/>
    </source>
</evidence>
<keyword evidence="1" id="KW-0862">Zinc</keyword>